<dbReference type="PROSITE" id="PS00211">
    <property type="entry name" value="ABC_TRANSPORTER_1"/>
    <property type="match status" value="1"/>
</dbReference>
<dbReference type="Proteomes" id="UP001321543">
    <property type="component" value="Chromosome"/>
</dbReference>
<evidence type="ECO:0000256" key="2">
    <source>
        <dbReference type="ARBA" id="ARBA00022741"/>
    </source>
</evidence>
<evidence type="ECO:0000256" key="3">
    <source>
        <dbReference type="ARBA" id="ARBA00022840"/>
    </source>
</evidence>
<dbReference type="InterPro" id="IPR050093">
    <property type="entry name" value="ABC_SmlMolc_Importer"/>
</dbReference>
<dbReference type="SMART" id="SM00382">
    <property type="entry name" value="AAA"/>
    <property type="match status" value="1"/>
</dbReference>
<dbReference type="PROSITE" id="PS50893">
    <property type="entry name" value="ABC_TRANSPORTER_2"/>
    <property type="match status" value="1"/>
</dbReference>
<dbReference type="InterPro" id="IPR003439">
    <property type="entry name" value="ABC_transporter-like_ATP-bd"/>
</dbReference>
<keyword evidence="1" id="KW-0813">Transport</keyword>
<organism evidence="5 6">
    <name type="scientific">Microbacterium suwonense</name>
    <dbReference type="NCBI Taxonomy" id="683047"/>
    <lineage>
        <taxon>Bacteria</taxon>
        <taxon>Bacillati</taxon>
        <taxon>Actinomycetota</taxon>
        <taxon>Actinomycetes</taxon>
        <taxon>Micrococcales</taxon>
        <taxon>Microbacteriaceae</taxon>
        <taxon>Microbacterium</taxon>
    </lineage>
</organism>
<dbReference type="InterPro" id="IPR027417">
    <property type="entry name" value="P-loop_NTPase"/>
</dbReference>
<dbReference type="EMBL" id="AP027728">
    <property type="protein sequence ID" value="BDZ37455.1"/>
    <property type="molecule type" value="Genomic_DNA"/>
</dbReference>
<dbReference type="Pfam" id="PF00005">
    <property type="entry name" value="ABC_tran"/>
    <property type="match status" value="1"/>
</dbReference>
<keyword evidence="6" id="KW-1185">Reference proteome</keyword>
<proteinExistence type="predicted"/>
<dbReference type="SUPFAM" id="SSF52540">
    <property type="entry name" value="P-loop containing nucleoside triphosphate hydrolases"/>
    <property type="match status" value="1"/>
</dbReference>
<dbReference type="InterPro" id="IPR017871">
    <property type="entry name" value="ABC_transporter-like_CS"/>
</dbReference>
<sequence length="297" mass="30686">MSGAVLDAQVRVDRGGFALDARLRAASGEIVAVMGPSGAGKSTLLGAIAGFTTLTGGTVRLDDTTVQDAGSVDVPARERGVILLGQQPRLFPHLSARDNIAFGPRARRVAKAKARADADTWLERIGLAGMGDRHPERLSGGQQQRVALARALATSPRVLLLDEPLTSLDPETADGIRSLLRDALAETRITTVLATHDATDAIALAGRLLVLEHGRVTDEGSPAAVLGAPATSFIAAVALNASASGDPWEAKVERVQTDADGIRVHARIADGTPIELGFPSGTPMAAGSTISIRPPAS</sequence>
<evidence type="ECO:0000313" key="5">
    <source>
        <dbReference type="EMBL" id="BDZ37455.1"/>
    </source>
</evidence>
<keyword evidence="3" id="KW-0067">ATP-binding</keyword>
<name>A0ABM8FPX6_9MICO</name>
<protein>
    <recommendedName>
        <fullName evidence="4">ABC transporter domain-containing protein</fullName>
    </recommendedName>
</protein>
<feature type="domain" description="ABC transporter" evidence="4">
    <location>
        <begin position="3"/>
        <end position="238"/>
    </location>
</feature>
<reference evidence="6" key="1">
    <citation type="journal article" date="2019" name="Int. J. Syst. Evol. Microbiol.">
        <title>The Global Catalogue of Microorganisms (GCM) 10K type strain sequencing project: providing services to taxonomists for standard genome sequencing and annotation.</title>
        <authorList>
            <consortium name="The Broad Institute Genomics Platform"/>
            <consortium name="The Broad Institute Genome Sequencing Center for Infectious Disease"/>
            <person name="Wu L."/>
            <person name="Ma J."/>
        </authorList>
    </citation>
    <scope>NUCLEOTIDE SEQUENCE [LARGE SCALE GENOMIC DNA]</scope>
    <source>
        <strain evidence="6">NBRC 106310</strain>
    </source>
</reference>
<dbReference type="PANTHER" id="PTHR42781">
    <property type="entry name" value="SPERMIDINE/PUTRESCINE IMPORT ATP-BINDING PROTEIN POTA"/>
    <property type="match status" value="1"/>
</dbReference>
<keyword evidence="2" id="KW-0547">Nucleotide-binding</keyword>
<dbReference type="RefSeq" id="WP_286301261.1">
    <property type="nucleotide sequence ID" value="NZ_AP027728.1"/>
</dbReference>
<evidence type="ECO:0000313" key="6">
    <source>
        <dbReference type="Proteomes" id="UP001321543"/>
    </source>
</evidence>
<dbReference type="InterPro" id="IPR003593">
    <property type="entry name" value="AAA+_ATPase"/>
</dbReference>
<accession>A0ABM8FPX6</accession>
<dbReference type="Gene3D" id="3.40.50.300">
    <property type="entry name" value="P-loop containing nucleotide triphosphate hydrolases"/>
    <property type="match status" value="1"/>
</dbReference>
<gene>
    <name evidence="5" type="ORF">GCM10025863_00690</name>
</gene>
<evidence type="ECO:0000256" key="1">
    <source>
        <dbReference type="ARBA" id="ARBA00022448"/>
    </source>
</evidence>
<evidence type="ECO:0000259" key="4">
    <source>
        <dbReference type="PROSITE" id="PS50893"/>
    </source>
</evidence>
<dbReference type="PANTHER" id="PTHR42781:SF4">
    <property type="entry name" value="SPERMIDINE_PUTRESCINE IMPORT ATP-BINDING PROTEIN POTA"/>
    <property type="match status" value="1"/>
</dbReference>